<evidence type="ECO:0000313" key="3">
    <source>
        <dbReference type="EMBL" id="KAJ9156444.1"/>
    </source>
</evidence>
<gene>
    <name evidence="3" type="ORF">NKR23_g1507</name>
</gene>
<feature type="compositionally biased region" description="Polar residues" evidence="1">
    <location>
        <begin position="12"/>
        <end position="26"/>
    </location>
</feature>
<dbReference type="EMBL" id="JANBVO010000002">
    <property type="protein sequence ID" value="KAJ9156444.1"/>
    <property type="molecule type" value="Genomic_DNA"/>
</dbReference>
<feature type="region of interest" description="Disordered" evidence="1">
    <location>
        <begin position="1"/>
        <end position="38"/>
    </location>
</feature>
<dbReference type="AlphaFoldDB" id="A0AA38VWI1"/>
<protein>
    <recommendedName>
        <fullName evidence="2">Bacteriophage T5 Orf172 DNA-binding domain-containing protein</fullName>
    </recommendedName>
</protein>
<organism evidence="3 4">
    <name type="scientific">Pleurostoma richardsiae</name>
    <dbReference type="NCBI Taxonomy" id="41990"/>
    <lineage>
        <taxon>Eukaryota</taxon>
        <taxon>Fungi</taxon>
        <taxon>Dikarya</taxon>
        <taxon>Ascomycota</taxon>
        <taxon>Pezizomycotina</taxon>
        <taxon>Sordariomycetes</taxon>
        <taxon>Sordariomycetidae</taxon>
        <taxon>Calosphaeriales</taxon>
        <taxon>Pleurostomataceae</taxon>
        <taxon>Pleurostoma</taxon>
    </lineage>
</organism>
<reference evidence="3" key="1">
    <citation type="submission" date="2022-07" db="EMBL/GenBank/DDBJ databases">
        <title>Fungi with potential for degradation of polypropylene.</title>
        <authorList>
            <person name="Gostincar C."/>
        </authorList>
    </citation>
    <scope>NUCLEOTIDE SEQUENCE</scope>
    <source>
        <strain evidence="3">EXF-13308</strain>
    </source>
</reference>
<dbReference type="PANTHER" id="PTHR28094:SF1">
    <property type="entry name" value="MEIOTICALLY UP-REGULATED GENE 113 PROTEIN"/>
    <property type="match status" value="1"/>
</dbReference>
<dbReference type="Pfam" id="PF10544">
    <property type="entry name" value="T5orf172"/>
    <property type="match status" value="1"/>
</dbReference>
<dbReference type="InterPro" id="IPR018306">
    <property type="entry name" value="Phage_T5_Orf172_DNA-bd"/>
</dbReference>
<dbReference type="Proteomes" id="UP001174694">
    <property type="component" value="Unassembled WGS sequence"/>
</dbReference>
<evidence type="ECO:0000256" key="1">
    <source>
        <dbReference type="SAM" id="MobiDB-lite"/>
    </source>
</evidence>
<dbReference type="SMART" id="SM00974">
    <property type="entry name" value="T5orf172"/>
    <property type="match status" value="1"/>
</dbReference>
<sequence>MNQPHTPPYTGGSDSDSSPPFQNTRSKQGKEVQRRPLNSHIFVSYAGQQTTREINDEIKKVLTQPLSKDEKKVDGFIYGYTFPESHTVKSLDSQTADPLNPGSYIKVGYTNEVGRRMKQVKRNCGYEPRHLFTPLQAPHYKRLERIIHRQLRNGRQREQACPSCGTGHLEWFRNEDGSAEKVIRMWRDWVAMRPYDEEGRLEDVWARRLHMVDLNSEDCWRDFVDLRVTLGPKLPRKSEKGIRPTPEAKRAGYPYLGGFIPVYAEAAAWYGNAHGSIPLGMYVPCRG</sequence>
<proteinExistence type="predicted"/>
<feature type="domain" description="Bacteriophage T5 Orf172 DNA-binding" evidence="2">
    <location>
        <begin position="99"/>
        <end position="186"/>
    </location>
</feature>
<dbReference type="InterPro" id="IPR053006">
    <property type="entry name" value="Meiosis_regulatory"/>
</dbReference>
<keyword evidence="4" id="KW-1185">Reference proteome</keyword>
<comment type="caution">
    <text evidence="3">The sequence shown here is derived from an EMBL/GenBank/DDBJ whole genome shotgun (WGS) entry which is preliminary data.</text>
</comment>
<dbReference type="PANTHER" id="PTHR28094">
    <property type="entry name" value="MEIOTICALLY UP-REGULATED GENE 113 PROTEIN"/>
    <property type="match status" value="1"/>
</dbReference>
<evidence type="ECO:0000259" key="2">
    <source>
        <dbReference type="SMART" id="SM00974"/>
    </source>
</evidence>
<evidence type="ECO:0000313" key="4">
    <source>
        <dbReference type="Proteomes" id="UP001174694"/>
    </source>
</evidence>
<name>A0AA38VWI1_9PEZI</name>
<accession>A0AA38VWI1</accession>